<comment type="caution">
    <text evidence="6">The sequence shown here is derived from an EMBL/GenBank/DDBJ whole genome shotgun (WGS) entry which is preliminary data.</text>
</comment>
<dbReference type="PANTHER" id="PTHR10394">
    <property type="entry name" value="40S RIBOSOMAL PROTEIN S8"/>
    <property type="match status" value="1"/>
</dbReference>
<dbReference type="CDD" id="cd11382">
    <property type="entry name" value="Ribosomal_S8e"/>
    <property type="match status" value="1"/>
</dbReference>
<evidence type="ECO:0000256" key="2">
    <source>
        <dbReference type="ARBA" id="ARBA00022980"/>
    </source>
</evidence>
<dbReference type="AlphaFoldDB" id="A0A833ECU5"/>
<evidence type="ECO:0000256" key="1">
    <source>
        <dbReference type="ARBA" id="ARBA00005257"/>
    </source>
</evidence>
<dbReference type="NCBIfam" id="TIGR00307">
    <property type="entry name" value="eS8"/>
    <property type="match status" value="1"/>
</dbReference>
<protein>
    <recommendedName>
        <fullName evidence="4 5">Small ribosomal subunit protein eS8</fullName>
    </recommendedName>
</protein>
<evidence type="ECO:0000256" key="5">
    <source>
        <dbReference type="HAMAP-Rule" id="MF_00029"/>
    </source>
</evidence>
<keyword evidence="2 5" id="KW-0689">Ribosomal protein</keyword>
<comment type="subunit">
    <text evidence="5">Part of the 30S ribosomal subunit.</text>
</comment>
<dbReference type="GO" id="GO:1990904">
    <property type="term" value="C:ribonucleoprotein complex"/>
    <property type="evidence" value="ECO:0007669"/>
    <property type="project" value="UniProtKB-KW"/>
</dbReference>
<dbReference type="Gene3D" id="2.40.10.310">
    <property type="match status" value="1"/>
</dbReference>
<reference evidence="6" key="1">
    <citation type="journal article" date="2020" name="ISME J.">
        <title>Gammaproteobacteria mediating utilization of methyl-, sulfur- and petroleum organic compounds in deep ocean hydrothermal plumes.</title>
        <authorList>
            <person name="Zhou Z."/>
            <person name="Liu Y."/>
            <person name="Pan J."/>
            <person name="Cron B.R."/>
            <person name="Toner B.M."/>
            <person name="Anantharaman K."/>
            <person name="Breier J.A."/>
            <person name="Dick G.J."/>
            <person name="Li M."/>
        </authorList>
    </citation>
    <scope>NUCLEOTIDE SEQUENCE</scope>
    <source>
        <strain evidence="6">SZUA-1515</strain>
    </source>
</reference>
<dbReference type="GO" id="GO:0005840">
    <property type="term" value="C:ribosome"/>
    <property type="evidence" value="ECO:0007669"/>
    <property type="project" value="UniProtKB-KW"/>
</dbReference>
<comment type="similarity">
    <text evidence="1 5">Belongs to the eukaryotic ribosomal protein eS8 family.</text>
</comment>
<proteinExistence type="inferred from homology"/>
<accession>A0A833ECU5</accession>
<keyword evidence="3 5" id="KW-0687">Ribonucleoprotein</keyword>
<dbReference type="InterPro" id="IPR020919">
    <property type="entry name" value="Ribosomal_protein_eS8_arc"/>
</dbReference>
<dbReference type="Pfam" id="PF01201">
    <property type="entry name" value="Ribosomal_S8e"/>
    <property type="match status" value="1"/>
</dbReference>
<organism evidence="6 7">
    <name type="scientific">Caldiarchaeum subterraneum</name>
    <dbReference type="NCBI Taxonomy" id="311458"/>
    <lineage>
        <taxon>Archaea</taxon>
        <taxon>Nitrososphaerota</taxon>
        <taxon>Candidatus Caldarchaeales</taxon>
        <taxon>Candidatus Caldarchaeaceae</taxon>
        <taxon>Candidatus Caldarchaeum</taxon>
    </lineage>
</organism>
<dbReference type="Proteomes" id="UP000608579">
    <property type="component" value="Unassembled WGS sequence"/>
</dbReference>
<dbReference type="HAMAP" id="MF_00029">
    <property type="entry name" value="Ribosomal_eS8"/>
    <property type="match status" value="1"/>
</dbReference>
<dbReference type="InterPro" id="IPR001047">
    <property type="entry name" value="Ribosomal_eS8"/>
</dbReference>
<evidence type="ECO:0000256" key="3">
    <source>
        <dbReference type="ARBA" id="ARBA00023274"/>
    </source>
</evidence>
<dbReference type="EMBL" id="DQVM01000120">
    <property type="protein sequence ID" value="HIQ30170.1"/>
    <property type="molecule type" value="Genomic_DNA"/>
</dbReference>
<dbReference type="InterPro" id="IPR022309">
    <property type="entry name" value="Ribosomal_Se8/biogenesis_NSA2"/>
</dbReference>
<evidence type="ECO:0000313" key="6">
    <source>
        <dbReference type="EMBL" id="HIQ30170.1"/>
    </source>
</evidence>
<sequence>MVQWHWDLHKKKRTGGVKVPYRKKRRYERGGEIHLVTLGEFTTRVRRVRGGNVKIGVVSTSFANVVMKDGTVKKLQITRVVRNPSNRDYDRRKVITKGAIIETPEGTAVVTSRPGQDGVVNAVLIEPKSS</sequence>
<evidence type="ECO:0000313" key="7">
    <source>
        <dbReference type="Proteomes" id="UP000608579"/>
    </source>
</evidence>
<dbReference type="GO" id="GO:0003735">
    <property type="term" value="F:structural constituent of ribosome"/>
    <property type="evidence" value="ECO:0007669"/>
    <property type="project" value="InterPro"/>
</dbReference>
<name>A0A833ECU5_CALS0</name>
<gene>
    <name evidence="5" type="primary">rps8e</name>
    <name evidence="6" type="ORF">EYH45_06365</name>
</gene>
<evidence type="ECO:0000256" key="4">
    <source>
        <dbReference type="ARBA" id="ARBA00035277"/>
    </source>
</evidence>
<dbReference type="GO" id="GO:0006412">
    <property type="term" value="P:translation"/>
    <property type="evidence" value="ECO:0007669"/>
    <property type="project" value="UniProtKB-UniRule"/>
</dbReference>